<sequence>MLRSTSNFVPSADIVPSTSANLYERLKIQTANYNNIKAHFGNRLRTFLNKLFKKKDKTKSLREEMQASGSSEEDIKEAIRSRVYVPCNQMKSTISRKGMPEVGLLDDQSRRKLNAFISSYPKEYVFKENSIYYDAMASPENYFKAFLKLAELSETEEMKPFACFPLRTTFIP</sequence>
<reference evidence="1" key="1">
    <citation type="submission" date="2021-01" db="EMBL/GenBank/DDBJ databases">
        <title>Metabolic potential, ecology and presence of endohyphal bacteria is reflected in genomic diversity of Mucoromycotina.</title>
        <authorList>
            <person name="Muszewska A."/>
            <person name="Okrasinska A."/>
            <person name="Steczkiewicz K."/>
            <person name="Drgas O."/>
            <person name="Orlowska M."/>
            <person name="Perlinska-Lenart U."/>
            <person name="Aleksandrzak-Piekarczyk T."/>
            <person name="Szatraj K."/>
            <person name="Zielenkiewicz U."/>
            <person name="Pilsyk S."/>
            <person name="Malc E."/>
            <person name="Mieczkowski P."/>
            <person name="Kruszewska J.S."/>
            <person name="Biernat P."/>
            <person name="Pawlowska J."/>
        </authorList>
    </citation>
    <scope>NUCLEOTIDE SEQUENCE</scope>
    <source>
        <strain evidence="1">WA0000018081</strain>
    </source>
</reference>
<protein>
    <submittedName>
        <fullName evidence="1">Uncharacterized protein</fullName>
    </submittedName>
</protein>
<dbReference type="Proteomes" id="UP000613177">
    <property type="component" value="Unassembled WGS sequence"/>
</dbReference>
<comment type="caution">
    <text evidence="1">The sequence shown here is derived from an EMBL/GenBank/DDBJ whole genome shotgun (WGS) entry which is preliminary data.</text>
</comment>
<dbReference type="AlphaFoldDB" id="A0A8H7SWV0"/>
<proteinExistence type="predicted"/>
<evidence type="ECO:0000313" key="1">
    <source>
        <dbReference type="EMBL" id="KAG2235618.1"/>
    </source>
</evidence>
<organism evidence="1 2">
    <name type="scientific">Thamnidium elegans</name>
    <dbReference type="NCBI Taxonomy" id="101142"/>
    <lineage>
        <taxon>Eukaryota</taxon>
        <taxon>Fungi</taxon>
        <taxon>Fungi incertae sedis</taxon>
        <taxon>Mucoromycota</taxon>
        <taxon>Mucoromycotina</taxon>
        <taxon>Mucoromycetes</taxon>
        <taxon>Mucorales</taxon>
        <taxon>Mucorineae</taxon>
        <taxon>Mucoraceae</taxon>
        <taxon>Thamnidium</taxon>
    </lineage>
</organism>
<accession>A0A8H7SWV0</accession>
<keyword evidence="2" id="KW-1185">Reference proteome</keyword>
<evidence type="ECO:0000313" key="2">
    <source>
        <dbReference type="Proteomes" id="UP000613177"/>
    </source>
</evidence>
<gene>
    <name evidence="1" type="ORF">INT48_002392</name>
</gene>
<name>A0A8H7SWV0_9FUNG</name>
<dbReference type="EMBL" id="JAEPRE010000030">
    <property type="protein sequence ID" value="KAG2235618.1"/>
    <property type="molecule type" value="Genomic_DNA"/>
</dbReference>